<keyword evidence="5 6" id="KW-0472">Membrane</keyword>
<dbReference type="PANTHER" id="PTHR30086:SF20">
    <property type="entry name" value="ARGININE EXPORTER PROTEIN ARGO-RELATED"/>
    <property type="match status" value="1"/>
</dbReference>
<evidence type="ECO:0000256" key="2">
    <source>
        <dbReference type="ARBA" id="ARBA00022475"/>
    </source>
</evidence>
<accession>A0ABX7M7V8</accession>
<dbReference type="InterPro" id="IPR001123">
    <property type="entry name" value="LeuE-type"/>
</dbReference>
<dbReference type="PANTHER" id="PTHR30086">
    <property type="entry name" value="ARGININE EXPORTER PROTEIN ARGO"/>
    <property type="match status" value="1"/>
</dbReference>
<evidence type="ECO:0000256" key="4">
    <source>
        <dbReference type="ARBA" id="ARBA00022989"/>
    </source>
</evidence>
<evidence type="ECO:0000313" key="7">
    <source>
        <dbReference type="EMBL" id="QSI77238.1"/>
    </source>
</evidence>
<protein>
    <submittedName>
        <fullName evidence="7">LysE family translocator</fullName>
    </submittedName>
</protein>
<keyword evidence="8" id="KW-1185">Reference proteome</keyword>
<dbReference type="Proteomes" id="UP000663570">
    <property type="component" value="Chromosome"/>
</dbReference>
<evidence type="ECO:0000256" key="1">
    <source>
        <dbReference type="ARBA" id="ARBA00004651"/>
    </source>
</evidence>
<gene>
    <name evidence="7" type="ORF">JY500_00885</name>
</gene>
<evidence type="ECO:0000313" key="8">
    <source>
        <dbReference type="Proteomes" id="UP000663570"/>
    </source>
</evidence>
<organism evidence="7 8">
    <name type="scientific">Niveibacterium microcysteis</name>
    <dbReference type="NCBI Taxonomy" id="2811415"/>
    <lineage>
        <taxon>Bacteria</taxon>
        <taxon>Pseudomonadati</taxon>
        <taxon>Pseudomonadota</taxon>
        <taxon>Betaproteobacteria</taxon>
        <taxon>Rhodocyclales</taxon>
        <taxon>Rhodocyclaceae</taxon>
        <taxon>Niveibacterium</taxon>
    </lineage>
</organism>
<comment type="subcellular location">
    <subcellularLocation>
        <location evidence="1">Cell membrane</location>
        <topology evidence="1">Multi-pass membrane protein</topology>
    </subcellularLocation>
</comment>
<feature type="transmembrane region" description="Helical" evidence="6">
    <location>
        <begin position="69"/>
        <end position="87"/>
    </location>
</feature>
<dbReference type="RefSeq" id="WP_206254741.1">
    <property type="nucleotide sequence ID" value="NZ_CP071060.1"/>
</dbReference>
<feature type="transmembrane region" description="Helical" evidence="6">
    <location>
        <begin position="184"/>
        <end position="204"/>
    </location>
</feature>
<keyword evidence="3 6" id="KW-0812">Transmembrane</keyword>
<evidence type="ECO:0000256" key="3">
    <source>
        <dbReference type="ARBA" id="ARBA00022692"/>
    </source>
</evidence>
<reference evidence="7 8" key="1">
    <citation type="submission" date="2021-02" db="EMBL/GenBank/DDBJ databases">
        <title>Niveibacterium changnyeongensis HC41.</title>
        <authorList>
            <person name="Kang M."/>
        </authorList>
    </citation>
    <scope>NUCLEOTIDE SEQUENCE [LARGE SCALE GENOMIC DNA]</scope>
    <source>
        <strain evidence="7 8">HC41</strain>
    </source>
</reference>
<feature type="transmembrane region" description="Helical" evidence="6">
    <location>
        <begin position="6"/>
        <end position="28"/>
    </location>
</feature>
<proteinExistence type="predicted"/>
<keyword evidence="4 6" id="KW-1133">Transmembrane helix</keyword>
<sequence>MSWQQFVVLAGAHFLALLSPGPDFFLLINHSLGYGRRAGYQTALGIACANGVFIIAALCGVTWLQRSPLTYALMYWSGCAYLAWLGMQFWRGAASSGSVSVAPAERSDFPAFFGRGFASGILNPKNAMFYLTLFTVLAGKDTTMLGRGVAAAWMVAVVLFWDCSVSWLFTQPRTLAAFSRYHGLLHHAGAVVLVGIAAGLVVSWR</sequence>
<evidence type="ECO:0000256" key="6">
    <source>
        <dbReference type="SAM" id="Phobius"/>
    </source>
</evidence>
<name>A0ABX7M7V8_9RHOO</name>
<keyword evidence="2" id="KW-1003">Cell membrane</keyword>
<dbReference type="Pfam" id="PF01810">
    <property type="entry name" value="LysE"/>
    <property type="match status" value="1"/>
</dbReference>
<evidence type="ECO:0000256" key="5">
    <source>
        <dbReference type="ARBA" id="ARBA00023136"/>
    </source>
</evidence>
<feature type="transmembrane region" description="Helical" evidence="6">
    <location>
        <begin position="150"/>
        <end position="169"/>
    </location>
</feature>
<feature type="transmembrane region" description="Helical" evidence="6">
    <location>
        <begin position="40"/>
        <end position="63"/>
    </location>
</feature>
<dbReference type="EMBL" id="CP071060">
    <property type="protein sequence ID" value="QSI77238.1"/>
    <property type="molecule type" value="Genomic_DNA"/>
</dbReference>